<dbReference type="AlphaFoldDB" id="A0A372FQM2"/>
<dbReference type="EMBL" id="QVFU01000096">
    <property type="protein sequence ID" value="RFS40945.1"/>
    <property type="molecule type" value="Genomic_DNA"/>
</dbReference>
<evidence type="ECO:0000313" key="1">
    <source>
        <dbReference type="EMBL" id="RFS40945.1"/>
    </source>
</evidence>
<keyword evidence="2" id="KW-1185">Reference proteome</keyword>
<accession>A0A372FQM2</accession>
<comment type="caution">
    <text evidence="1">The sequence shown here is derived from an EMBL/GenBank/DDBJ whole genome shotgun (WGS) entry which is preliminary data.</text>
</comment>
<reference evidence="1 2" key="1">
    <citation type="submission" date="2018-08" db="EMBL/GenBank/DDBJ databases">
        <title>Verrucosispora craniellae sp. nov., isolated from a marine sponge in the South China Sea.</title>
        <authorList>
            <person name="Li L."/>
            <person name="Lin H.W."/>
        </authorList>
    </citation>
    <scope>NUCLEOTIDE SEQUENCE [LARGE SCALE GENOMIC DNA]</scope>
    <source>
        <strain evidence="1 2">LHW63014</strain>
    </source>
</reference>
<organism evidence="1 2">
    <name type="scientific">Micromonospora craniellae</name>
    <dbReference type="NCBI Taxonomy" id="2294034"/>
    <lineage>
        <taxon>Bacteria</taxon>
        <taxon>Bacillati</taxon>
        <taxon>Actinomycetota</taxon>
        <taxon>Actinomycetes</taxon>
        <taxon>Micromonosporales</taxon>
        <taxon>Micromonosporaceae</taxon>
        <taxon>Micromonospora</taxon>
    </lineage>
</organism>
<sequence>MLYSRFRSPDAITGTLAGWLYVDLNWGILVFMSSLHCAIATDFERDSRWVTQPIKLLNRAHP</sequence>
<dbReference type="Proteomes" id="UP000262621">
    <property type="component" value="Unassembled WGS sequence"/>
</dbReference>
<protein>
    <submittedName>
        <fullName evidence="1">Uncharacterized protein</fullName>
    </submittedName>
</protein>
<gene>
    <name evidence="1" type="ORF">D0Q02_30150</name>
</gene>
<proteinExistence type="predicted"/>
<evidence type="ECO:0000313" key="2">
    <source>
        <dbReference type="Proteomes" id="UP000262621"/>
    </source>
</evidence>
<name>A0A372FQM2_9ACTN</name>